<dbReference type="Gene3D" id="3.40.50.2000">
    <property type="entry name" value="Glycogen Phosphorylase B"/>
    <property type="match status" value="1"/>
</dbReference>
<dbReference type="SUPFAM" id="SSF53756">
    <property type="entry name" value="UDP-Glycosyltransferase/glycogen phosphorylase"/>
    <property type="match status" value="1"/>
</dbReference>
<gene>
    <name evidence="2" type="ORF">METZ01_LOCUS438393</name>
</gene>
<name>A0A382YRE1_9ZZZZ</name>
<evidence type="ECO:0000259" key="1">
    <source>
        <dbReference type="Pfam" id="PF13477"/>
    </source>
</evidence>
<sequence>MSETKIISKPDSKSVALVCWWDFYLYRYRLSLIRSLRERGHQVFAVTSPGRYSQALIDAGAVLVPWRVTSRGLNPISELRAIYDLVRIYQDKQPSIAHHFTVKSNIYGAIAAKLAGVPSTVATVTGLGYTLTNPSIKARIIGGWVRPLYRMSYRMTDVVTFQNRDDRQFISGISRDGSDQAVYIPGGSGV</sequence>
<evidence type="ECO:0000313" key="2">
    <source>
        <dbReference type="EMBL" id="SVD85539.1"/>
    </source>
</evidence>
<protein>
    <recommendedName>
        <fullName evidence="1">Glycosyltransferase subfamily 4-like N-terminal domain-containing protein</fullName>
    </recommendedName>
</protein>
<proteinExistence type="predicted"/>
<dbReference type="InterPro" id="IPR028098">
    <property type="entry name" value="Glyco_trans_4-like_N"/>
</dbReference>
<feature type="non-terminal residue" evidence="2">
    <location>
        <position position="190"/>
    </location>
</feature>
<dbReference type="AlphaFoldDB" id="A0A382YRE1"/>
<dbReference type="EMBL" id="UINC01177744">
    <property type="protein sequence ID" value="SVD85539.1"/>
    <property type="molecule type" value="Genomic_DNA"/>
</dbReference>
<feature type="domain" description="Glycosyltransferase subfamily 4-like N-terminal" evidence="1">
    <location>
        <begin position="29"/>
        <end position="163"/>
    </location>
</feature>
<reference evidence="2" key="1">
    <citation type="submission" date="2018-05" db="EMBL/GenBank/DDBJ databases">
        <authorList>
            <person name="Lanie J.A."/>
            <person name="Ng W.-L."/>
            <person name="Kazmierczak K.M."/>
            <person name="Andrzejewski T.M."/>
            <person name="Davidsen T.M."/>
            <person name="Wayne K.J."/>
            <person name="Tettelin H."/>
            <person name="Glass J.I."/>
            <person name="Rusch D."/>
            <person name="Podicherti R."/>
            <person name="Tsui H.-C.T."/>
            <person name="Winkler M.E."/>
        </authorList>
    </citation>
    <scope>NUCLEOTIDE SEQUENCE</scope>
</reference>
<accession>A0A382YRE1</accession>
<organism evidence="2">
    <name type="scientific">marine metagenome</name>
    <dbReference type="NCBI Taxonomy" id="408172"/>
    <lineage>
        <taxon>unclassified sequences</taxon>
        <taxon>metagenomes</taxon>
        <taxon>ecological metagenomes</taxon>
    </lineage>
</organism>
<dbReference type="Pfam" id="PF13477">
    <property type="entry name" value="Glyco_trans_4_2"/>
    <property type="match status" value="1"/>
</dbReference>